<feature type="chain" id="PRO_5012814674" evidence="1">
    <location>
        <begin position="20"/>
        <end position="102"/>
    </location>
</feature>
<organism evidence="2 3">
    <name type="scientific">Cellulophaga fucicola</name>
    <dbReference type="NCBI Taxonomy" id="76595"/>
    <lineage>
        <taxon>Bacteria</taxon>
        <taxon>Pseudomonadati</taxon>
        <taxon>Bacteroidota</taxon>
        <taxon>Flavobacteriia</taxon>
        <taxon>Flavobacteriales</taxon>
        <taxon>Flavobacteriaceae</taxon>
        <taxon>Cellulophaga</taxon>
    </lineage>
</organism>
<accession>A0A1K1MEI6</accession>
<protein>
    <submittedName>
        <fullName evidence="2">Uncharacterized protein</fullName>
    </submittedName>
</protein>
<keyword evidence="1" id="KW-0732">Signal</keyword>
<sequence>MKTLSIVLFALATAVTSLVSTETVTATYAGFENEVYQFTAEDGSTLEFQGASAEALTQHDLSDDSLKGKTFVITYESETIIDEETEEEITTNIIVGLELQEE</sequence>
<name>A0A1K1MEI6_9FLAO</name>
<proteinExistence type="predicted"/>
<evidence type="ECO:0000256" key="1">
    <source>
        <dbReference type="SAM" id="SignalP"/>
    </source>
</evidence>
<dbReference type="Proteomes" id="UP000183257">
    <property type="component" value="Unassembled WGS sequence"/>
</dbReference>
<dbReference type="AlphaFoldDB" id="A0A1K1MEI6"/>
<dbReference type="STRING" id="76595.SAMN05660313_00558"/>
<keyword evidence="3" id="KW-1185">Reference proteome</keyword>
<feature type="signal peptide" evidence="1">
    <location>
        <begin position="1"/>
        <end position="19"/>
    </location>
</feature>
<dbReference type="RefSeq" id="WP_072302228.1">
    <property type="nucleotide sequence ID" value="NZ_FPIY01000001.1"/>
</dbReference>
<evidence type="ECO:0000313" key="2">
    <source>
        <dbReference type="EMBL" id="SFW21552.1"/>
    </source>
</evidence>
<dbReference type="OrthoDB" id="1453558at2"/>
<gene>
    <name evidence="2" type="ORF">SAMN05660313_00558</name>
</gene>
<evidence type="ECO:0000313" key="3">
    <source>
        <dbReference type="Proteomes" id="UP000183257"/>
    </source>
</evidence>
<dbReference type="EMBL" id="FPIY01000001">
    <property type="protein sequence ID" value="SFW21552.1"/>
    <property type="molecule type" value="Genomic_DNA"/>
</dbReference>
<reference evidence="3" key="1">
    <citation type="submission" date="2016-11" db="EMBL/GenBank/DDBJ databases">
        <authorList>
            <person name="Varghese N."/>
            <person name="Submissions S."/>
        </authorList>
    </citation>
    <scope>NUCLEOTIDE SEQUENCE [LARGE SCALE GENOMIC DNA]</scope>
    <source>
        <strain evidence="3">DSM 24786</strain>
    </source>
</reference>